<comment type="caution">
    <text evidence="1">The sequence shown here is derived from an EMBL/GenBank/DDBJ whole genome shotgun (WGS) entry which is preliminary data.</text>
</comment>
<gene>
    <name evidence="1" type="ORF">Dcar01_00082</name>
</gene>
<proteinExistence type="predicted"/>
<evidence type="ECO:0000313" key="2">
    <source>
        <dbReference type="Proteomes" id="UP001401887"/>
    </source>
</evidence>
<dbReference type="Proteomes" id="UP001401887">
    <property type="component" value="Unassembled WGS sequence"/>
</dbReference>
<evidence type="ECO:0000313" key="1">
    <source>
        <dbReference type="EMBL" id="GAA5511375.1"/>
    </source>
</evidence>
<name>A0ABP9W3J9_9DEIO</name>
<sequence length="104" mass="11541">MTLTLDLTATYKQESFYSVMGTGQLGTQALTVEGNVMAAYNHKFIQPQTSPIPQGVRLRLNEGQGDQELFCPEFQGTAGQSVWKCFYRSADMLIGPFDLKRAIS</sequence>
<reference evidence="1 2" key="1">
    <citation type="submission" date="2024-02" db="EMBL/GenBank/DDBJ databases">
        <title>Deinococcus carri NBRC 110142.</title>
        <authorList>
            <person name="Ichikawa N."/>
            <person name="Katano-Makiyama Y."/>
            <person name="Hidaka K."/>
        </authorList>
    </citation>
    <scope>NUCLEOTIDE SEQUENCE [LARGE SCALE GENOMIC DNA]</scope>
    <source>
        <strain evidence="1 2">NBRC 110142</strain>
    </source>
</reference>
<organism evidence="1 2">
    <name type="scientific">Deinococcus carri</name>
    <dbReference type="NCBI Taxonomy" id="1211323"/>
    <lineage>
        <taxon>Bacteria</taxon>
        <taxon>Thermotogati</taxon>
        <taxon>Deinococcota</taxon>
        <taxon>Deinococci</taxon>
        <taxon>Deinococcales</taxon>
        <taxon>Deinococcaceae</taxon>
        <taxon>Deinococcus</taxon>
    </lineage>
</organism>
<keyword evidence="2" id="KW-1185">Reference proteome</keyword>
<accession>A0ABP9W3J9</accession>
<protein>
    <submittedName>
        <fullName evidence="1">Uncharacterized protein</fullName>
    </submittedName>
</protein>
<dbReference type="EMBL" id="BAABRP010000001">
    <property type="protein sequence ID" value="GAA5511375.1"/>
    <property type="molecule type" value="Genomic_DNA"/>
</dbReference>